<protein>
    <recommendedName>
        <fullName evidence="5">RNA dependent RNA polymerase</fullName>
    </recommendedName>
</protein>
<comment type="caution">
    <text evidence="3">The sequence shown here is derived from an EMBL/GenBank/DDBJ whole genome shotgun (WGS) entry which is preliminary data.</text>
</comment>
<feature type="compositionally biased region" description="Basic and acidic residues" evidence="1">
    <location>
        <begin position="276"/>
        <end position="293"/>
    </location>
</feature>
<name>A0A8J5ES23_ZINOF</name>
<keyword evidence="2" id="KW-1133">Transmembrane helix</keyword>
<organism evidence="3 4">
    <name type="scientific">Zingiber officinale</name>
    <name type="common">Ginger</name>
    <name type="synonym">Amomum zingiber</name>
    <dbReference type="NCBI Taxonomy" id="94328"/>
    <lineage>
        <taxon>Eukaryota</taxon>
        <taxon>Viridiplantae</taxon>
        <taxon>Streptophyta</taxon>
        <taxon>Embryophyta</taxon>
        <taxon>Tracheophyta</taxon>
        <taxon>Spermatophyta</taxon>
        <taxon>Magnoliopsida</taxon>
        <taxon>Liliopsida</taxon>
        <taxon>Zingiberales</taxon>
        <taxon>Zingiberaceae</taxon>
        <taxon>Zingiber</taxon>
    </lineage>
</organism>
<proteinExistence type="predicted"/>
<dbReference type="PANTHER" id="PTHR34456">
    <property type="entry name" value="MITOVIRUS RNA-DEPENDENT RNA POLYMERASE"/>
    <property type="match status" value="1"/>
</dbReference>
<dbReference type="Proteomes" id="UP000734854">
    <property type="component" value="Unassembled WGS sequence"/>
</dbReference>
<keyword evidence="4" id="KW-1185">Reference proteome</keyword>
<feature type="compositionally biased region" description="Basic and acidic residues" evidence="1">
    <location>
        <begin position="199"/>
        <end position="209"/>
    </location>
</feature>
<keyword evidence="2" id="KW-0472">Membrane</keyword>
<dbReference type="PANTHER" id="PTHR34456:SF13">
    <property type="entry name" value="REVERSE TRANSCRIPTASE DOMAIN-CONTAINING PROTEIN"/>
    <property type="match status" value="1"/>
</dbReference>
<gene>
    <name evidence="3" type="ORF">ZIOFF_074521</name>
</gene>
<evidence type="ECO:0000256" key="2">
    <source>
        <dbReference type="SAM" id="Phobius"/>
    </source>
</evidence>
<geneLocation type="mitochondrion" evidence="3"/>
<evidence type="ECO:0000313" key="3">
    <source>
        <dbReference type="EMBL" id="KAG6467624.1"/>
    </source>
</evidence>
<feature type="compositionally biased region" description="Basic and acidic residues" evidence="1">
    <location>
        <begin position="181"/>
        <end position="190"/>
    </location>
</feature>
<evidence type="ECO:0008006" key="5">
    <source>
        <dbReference type="Google" id="ProtNLM"/>
    </source>
</evidence>
<feature type="compositionally biased region" description="Polar residues" evidence="1">
    <location>
        <begin position="301"/>
        <end position="313"/>
    </location>
</feature>
<dbReference type="AlphaFoldDB" id="A0A8J5ES23"/>
<dbReference type="Pfam" id="PF05919">
    <property type="entry name" value="Mitovir_RNA_pol"/>
    <property type="match status" value="1"/>
</dbReference>
<sequence length="878" mass="99015">MVPEFTARISRFVSIPIRFRYARQALSQTTNLSVQLLLPQQHIHRKRKICSLLRPVHFHKKLISNSKARVSLPLPVLVDQWVAAPANDLDPGEILPSMYAFWGETNDPTARIAEKQSGKPRAELVRFAIWIVPYDCSTSAKDIRFGFGDERNERQRRRAWTSRAETDWRFTQPSGAISRAQSEDKGDSQRPRHQATQTDRADGRVKGATEKLVQQQERSGPILVNKGQLMPGSKVRKQIQPDKTRGATEVTRSVPVSNSRRCEKRMLPENSSPFSKKKEEERAKRRVRAEERLVGSGRVGISSQSLSGRGSTPSKKKILSRGHAIEKSYALLSRKARNSTRRRKTEATRSSDVAVPNSLEQMFAIHIVVLEAVFGAFATILCFFVFDGRAACSKRTSKATFESIIAPSRLSGAQVILNGEFKRLFPSFSACIFHGSPTFPFSRELVGNRLGNLLRTMTVGRLTCTLSGAGKRRLFAIGNFIKQRLLYPVHDWAMRVLSRIPTDGTFQQERPIHRLRQHSPSHILSLDLKSATDRWPCITIETIVQLFFGKSMAECVVRGCLQLNFFQIHRPLVRKARSVSFAAGQPLGYYGSWALFSLSHHYFVWYAAHLVYPRSRTPFRQYALLGDDIVISDTAVAKKYVDLLYFMGVDISSDKSLLSDNGSLEFAKQFWTDRVQVNLTPVSASAILASTSFTGLCQLAHKYGLSSNCLLRLAGMGFRARSRLLSPSLSRRWKRLRVISGKLLSNSSLPLSMWFGRGLPLCPYKKGIIVARALSRFMPKQLVIPPEESLWMTTEYDPDLDILFNPPIVPHSYKRNVPNQNETRYGFLWMCWEFAGEDINVGILDSTSALKTEGTDTNREINNSLCGESGFQPEVPQA</sequence>
<evidence type="ECO:0000256" key="1">
    <source>
        <dbReference type="SAM" id="MobiDB-lite"/>
    </source>
</evidence>
<keyword evidence="2" id="KW-0812">Transmembrane</keyword>
<feature type="region of interest" description="Disordered" evidence="1">
    <location>
        <begin position="152"/>
        <end position="319"/>
    </location>
</feature>
<evidence type="ECO:0000313" key="4">
    <source>
        <dbReference type="Proteomes" id="UP000734854"/>
    </source>
</evidence>
<dbReference type="InterPro" id="IPR008686">
    <property type="entry name" value="RNA_pol_mitovir"/>
</dbReference>
<feature type="transmembrane region" description="Helical" evidence="2">
    <location>
        <begin position="363"/>
        <end position="386"/>
    </location>
</feature>
<keyword evidence="3" id="KW-0496">Mitochondrion</keyword>
<dbReference type="EMBL" id="JACMSC010000030">
    <property type="protein sequence ID" value="KAG6467624.1"/>
    <property type="molecule type" value="Genomic_DNA"/>
</dbReference>
<accession>A0A8J5ES23</accession>
<reference evidence="3 4" key="1">
    <citation type="submission" date="2020-08" db="EMBL/GenBank/DDBJ databases">
        <title>Plant Genome Project.</title>
        <authorList>
            <person name="Zhang R.-G."/>
        </authorList>
    </citation>
    <scope>NUCLEOTIDE SEQUENCE [LARGE SCALE GENOMIC DNA]</scope>
    <source>
        <tissue evidence="3">Rhizome</tissue>
    </source>
</reference>
<dbReference type="InterPro" id="IPR043502">
    <property type="entry name" value="DNA/RNA_pol_sf"/>
</dbReference>
<dbReference type="SUPFAM" id="SSF56672">
    <property type="entry name" value="DNA/RNA polymerases"/>
    <property type="match status" value="1"/>
</dbReference>
<feature type="compositionally biased region" description="Polar residues" evidence="1">
    <location>
        <begin position="250"/>
        <end position="259"/>
    </location>
</feature>